<feature type="transmembrane region" description="Helical" evidence="5">
    <location>
        <begin position="351"/>
        <end position="375"/>
    </location>
</feature>
<feature type="transmembrane region" description="Helical" evidence="5">
    <location>
        <begin position="246"/>
        <end position="263"/>
    </location>
</feature>
<evidence type="ECO:0000313" key="7">
    <source>
        <dbReference type="EMBL" id="MBE9396124.1"/>
    </source>
</evidence>
<keyword evidence="3 5" id="KW-1133">Transmembrane helix</keyword>
<comment type="caution">
    <text evidence="7">The sequence shown here is derived from an EMBL/GenBank/DDBJ whole genome shotgun (WGS) entry which is preliminary data.</text>
</comment>
<reference evidence="7" key="1">
    <citation type="submission" date="2020-10" db="EMBL/GenBank/DDBJ databases">
        <title>Bacterium isolated from coastal waters sediment.</title>
        <authorList>
            <person name="Chen R.-J."/>
            <person name="Lu D.-C."/>
            <person name="Zhu K.-L."/>
            <person name="Du Z.-J."/>
        </authorList>
    </citation>
    <scope>NUCLEOTIDE SEQUENCE</scope>
    <source>
        <strain evidence="7">N1Y112</strain>
    </source>
</reference>
<sequence>MSQASVSTGLTLLLALVWWFLPHPAVAAVAFLPLLLVAGLQMPFLLCLAFIAFSFFRLHEVFPQLYPLRIPQLLAIGTLGSLFVNLATRRITVFWSRELAVFSVFFLLVVIGALLATNRSAAMSSLTGTYVKIAAMVFAISWLLQKESQFRAVLAAMAVSGIAVGLVALHNKSNGLELVEGTRVTIGRSIGSMLGDPNDLSLVLLFPASFALAMLLTPELGRLWKLLGLITFIIVICAIVATQSRGGLLGICAVSGVFAWRRIENKALLISVGGAALGLLFVLAGVSDRASGGAHEEGIDESAMGRIYAWQAAMGMAIHHPLTGVGINNFISNYFDYSPHWDGKNHAVHSTWFGVMAETGLLGIGMFVTMIILIARIGLKTTRSFSPSCATYYRPCLYACAQSVQAGLVGFCVSGTFLTMGFTWPIYILLALAVALSQFSSKHSQHASQNEKPHNKKQ</sequence>
<accession>A0A8J7FAY1</accession>
<evidence type="ECO:0000256" key="1">
    <source>
        <dbReference type="ARBA" id="ARBA00004141"/>
    </source>
</evidence>
<gene>
    <name evidence="7" type="ORF">IOQ59_02490</name>
</gene>
<protein>
    <submittedName>
        <fullName evidence="7">O-antigen ligase family protein</fullName>
    </submittedName>
</protein>
<comment type="subcellular location">
    <subcellularLocation>
        <location evidence="1">Membrane</location>
        <topology evidence="1">Multi-pass membrane protein</topology>
    </subcellularLocation>
</comment>
<dbReference type="Pfam" id="PF04932">
    <property type="entry name" value="Wzy_C"/>
    <property type="match status" value="1"/>
</dbReference>
<feature type="transmembrane region" description="Helical" evidence="5">
    <location>
        <begin position="99"/>
        <end position="117"/>
    </location>
</feature>
<feature type="transmembrane region" description="Helical" evidence="5">
    <location>
        <begin position="68"/>
        <end position="87"/>
    </location>
</feature>
<dbReference type="RefSeq" id="WP_193951892.1">
    <property type="nucleotide sequence ID" value="NZ_JADEYS010000002.1"/>
</dbReference>
<organism evidence="7 8">
    <name type="scientific">Pontibacterium sinense</name>
    <dbReference type="NCBI Taxonomy" id="2781979"/>
    <lineage>
        <taxon>Bacteria</taxon>
        <taxon>Pseudomonadati</taxon>
        <taxon>Pseudomonadota</taxon>
        <taxon>Gammaproteobacteria</taxon>
        <taxon>Oceanospirillales</taxon>
        <taxon>Oceanospirillaceae</taxon>
        <taxon>Pontibacterium</taxon>
    </lineage>
</organism>
<dbReference type="GO" id="GO:0016874">
    <property type="term" value="F:ligase activity"/>
    <property type="evidence" value="ECO:0007669"/>
    <property type="project" value="UniProtKB-KW"/>
</dbReference>
<dbReference type="InterPro" id="IPR051533">
    <property type="entry name" value="WaaL-like"/>
</dbReference>
<proteinExistence type="predicted"/>
<dbReference type="PANTHER" id="PTHR37422">
    <property type="entry name" value="TEICHURONIC ACID BIOSYNTHESIS PROTEIN TUAE"/>
    <property type="match status" value="1"/>
</dbReference>
<feature type="transmembrane region" description="Helical" evidence="5">
    <location>
        <begin position="37"/>
        <end position="56"/>
    </location>
</feature>
<name>A0A8J7FAY1_9GAMM</name>
<evidence type="ECO:0000256" key="2">
    <source>
        <dbReference type="ARBA" id="ARBA00022692"/>
    </source>
</evidence>
<dbReference type="InterPro" id="IPR007016">
    <property type="entry name" value="O-antigen_ligase-rel_domated"/>
</dbReference>
<evidence type="ECO:0000313" key="8">
    <source>
        <dbReference type="Proteomes" id="UP000640333"/>
    </source>
</evidence>
<evidence type="ECO:0000259" key="6">
    <source>
        <dbReference type="Pfam" id="PF04932"/>
    </source>
</evidence>
<feature type="transmembrane region" description="Helical" evidence="5">
    <location>
        <begin position="150"/>
        <end position="169"/>
    </location>
</feature>
<feature type="transmembrane region" description="Helical" evidence="5">
    <location>
        <begin position="200"/>
        <end position="217"/>
    </location>
</feature>
<keyword evidence="7" id="KW-0436">Ligase</keyword>
<feature type="transmembrane region" description="Helical" evidence="5">
    <location>
        <begin position="129"/>
        <end position="144"/>
    </location>
</feature>
<evidence type="ECO:0000256" key="4">
    <source>
        <dbReference type="ARBA" id="ARBA00023136"/>
    </source>
</evidence>
<feature type="transmembrane region" description="Helical" evidence="5">
    <location>
        <begin position="223"/>
        <end position="241"/>
    </location>
</feature>
<keyword evidence="8" id="KW-1185">Reference proteome</keyword>
<feature type="transmembrane region" description="Helical" evidence="5">
    <location>
        <begin position="269"/>
        <end position="286"/>
    </location>
</feature>
<dbReference type="Proteomes" id="UP000640333">
    <property type="component" value="Unassembled WGS sequence"/>
</dbReference>
<dbReference type="GO" id="GO:0016020">
    <property type="term" value="C:membrane"/>
    <property type="evidence" value="ECO:0007669"/>
    <property type="project" value="UniProtKB-SubCell"/>
</dbReference>
<evidence type="ECO:0000256" key="3">
    <source>
        <dbReference type="ARBA" id="ARBA00022989"/>
    </source>
</evidence>
<evidence type="ECO:0000256" key="5">
    <source>
        <dbReference type="SAM" id="Phobius"/>
    </source>
</evidence>
<keyword evidence="4 5" id="KW-0472">Membrane</keyword>
<feature type="transmembrane region" description="Helical" evidence="5">
    <location>
        <begin position="396"/>
        <end position="418"/>
    </location>
</feature>
<feature type="domain" description="O-antigen ligase-related" evidence="6">
    <location>
        <begin position="231"/>
        <end position="368"/>
    </location>
</feature>
<dbReference type="PANTHER" id="PTHR37422:SF13">
    <property type="entry name" value="LIPOPOLYSACCHARIDE BIOSYNTHESIS PROTEIN PA4999-RELATED"/>
    <property type="match status" value="1"/>
</dbReference>
<keyword evidence="2 5" id="KW-0812">Transmembrane</keyword>
<dbReference type="AlphaFoldDB" id="A0A8J7FAY1"/>
<dbReference type="EMBL" id="JADEYS010000002">
    <property type="protein sequence ID" value="MBE9396124.1"/>
    <property type="molecule type" value="Genomic_DNA"/>
</dbReference>